<evidence type="ECO:0000313" key="1">
    <source>
        <dbReference type="EMBL" id="KAJ7330446.1"/>
    </source>
</evidence>
<reference evidence="1" key="1">
    <citation type="submission" date="2023-03" db="EMBL/GenBank/DDBJ databases">
        <title>Massive genome expansion in bonnet fungi (Mycena s.s.) driven by repeated elements and novel gene families across ecological guilds.</title>
        <authorList>
            <consortium name="Lawrence Berkeley National Laboratory"/>
            <person name="Harder C.B."/>
            <person name="Miyauchi S."/>
            <person name="Viragh M."/>
            <person name="Kuo A."/>
            <person name="Thoen E."/>
            <person name="Andreopoulos B."/>
            <person name="Lu D."/>
            <person name="Skrede I."/>
            <person name="Drula E."/>
            <person name="Henrissat B."/>
            <person name="Morin E."/>
            <person name="Kohler A."/>
            <person name="Barry K."/>
            <person name="LaButti K."/>
            <person name="Morin E."/>
            <person name="Salamov A."/>
            <person name="Lipzen A."/>
            <person name="Mereny Z."/>
            <person name="Hegedus B."/>
            <person name="Baldrian P."/>
            <person name="Stursova M."/>
            <person name="Weitz H."/>
            <person name="Taylor A."/>
            <person name="Grigoriev I.V."/>
            <person name="Nagy L.G."/>
            <person name="Martin F."/>
            <person name="Kauserud H."/>
        </authorList>
    </citation>
    <scope>NUCLEOTIDE SEQUENCE</scope>
    <source>
        <strain evidence="1">CBHHK002</strain>
    </source>
</reference>
<accession>A0AAD6ZN19</accession>
<dbReference type="EMBL" id="JARIHO010000037">
    <property type="protein sequence ID" value="KAJ7330446.1"/>
    <property type="molecule type" value="Genomic_DNA"/>
</dbReference>
<protein>
    <submittedName>
        <fullName evidence="1">Uncharacterized protein</fullName>
    </submittedName>
</protein>
<gene>
    <name evidence="1" type="ORF">DFH08DRAFT_313953</name>
</gene>
<keyword evidence="2" id="KW-1185">Reference proteome</keyword>
<dbReference type="Proteomes" id="UP001218218">
    <property type="component" value="Unassembled WGS sequence"/>
</dbReference>
<evidence type="ECO:0000313" key="2">
    <source>
        <dbReference type="Proteomes" id="UP001218218"/>
    </source>
</evidence>
<proteinExistence type="predicted"/>
<organism evidence="1 2">
    <name type="scientific">Mycena albidolilacea</name>
    <dbReference type="NCBI Taxonomy" id="1033008"/>
    <lineage>
        <taxon>Eukaryota</taxon>
        <taxon>Fungi</taxon>
        <taxon>Dikarya</taxon>
        <taxon>Basidiomycota</taxon>
        <taxon>Agaricomycotina</taxon>
        <taxon>Agaricomycetes</taxon>
        <taxon>Agaricomycetidae</taxon>
        <taxon>Agaricales</taxon>
        <taxon>Marasmiineae</taxon>
        <taxon>Mycenaceae</taxon>
        <taxon>Mycena</taxon>
    </lineage>
</organism>
<dbReference type="AlphaFoldDB" id="A0AAD6ZN19"/>
<name>A0AAD6ZN19_9AGAR</name>
<sequence length="159" mass="17871">MIRILALLRAARGRHASGIAVPMRPAPASLADNLARYALVSRPLAATSRTVYAPLRHDCLARSRAHHLYSRYLCLRRTARRSGWGRRWHGGRAAHRTLHALARPLRSAAPAHMVERGRIRRRSDVRAAPHALWHAACLASKELADPSSSFFHLEHLHED</sequence>
<comment type="caution">
    <text evidence="1">The sequence shown here is derived from an EMBL/GenBank/DDBJ whole genome shotgun (WGS) entry which is preliminary data.</text>
</comment>